<feature type="transmembrane region" description="Helical" evidence="1">
    <location>
        <begin position="87"/>
        <end position="112"/>
    </location>
</feature>
<evidence type="ECO:0000313" key="4">
    <source>
        <dbReference type="Proteomes" id="UP000186817"/>
    </source>
</evidence>
<reference evidence="3 4" key="1">
    <citation type="submission" date="2016-02" db="EMBL/GenBank/DDBJ databases">
        <title>Genome analysis of coral dinoflagellate symbionts highlights evolutionary adaptations to a symbiotic lifestyle.</title>
        <authorList>
            <person name="Aranda M."/>
            <person name="Li Y."/>
            <person name="Liew Y.J."/>
            <person name="Baumgarten S."/>
            <person name="Simakov O."/>
            <person name="Wilson M."/>
            <person name="Piel J."/>
            <person name="Ashoor H."/>
            <person name="Bougouffa S."/>
            <person name="Bajic V.B."/>
            <person name="Ryu T."/>
            <person name="Ravasi T."/>
            <person name="Bayer T."/>
            <person name="Micklem G."/>
            <person name="Kim H."/>
            <person name="Bhak J."/>
            <person name="Lajeunesse T.C."/>
            <person name="Voolstra C.R."/>
        </authorList>
    </citation>
    <scope>NUCLEOTIDE SEQUENCE [LARGE SCALE GENOMIC DNA]</scope>
    <source>
        <strain evidence="3 4">CCMP2467</strain>
    </source>
</reference>
<comment type="caution">
    <text evidence="3">The sequence shown here is derived from an EMBL/GenBank/DDBJ whole genome shotgun (WGS) entry which is preliminary data.</text>
</comment>
<evidence type="ECO:0000256" key="2">
    <source>
        <dbReference type="SAM" id="SignalP"/>
    </source>
</evidence>
<organism evidence="3 4">
    <name type="scientific">Symbiodinium microadriaticum</name>
    <name type="common">Dinoflagellate</name>
    <name type="synonym">Zooxanthella microadriatica</name>
    <dbReference type="NCBI Taxonomy" id="2951"/>
    <lineage>
        <taxon>Eukaryota</taxon>
        <taxon>Sar</taxon>
        <taxon>Alveolata</taxon>
        <taxon>Dinophyceae</taxon>
        <taxon>Suessiales</taxon>
        <taxon>Symbiodiniaceae</taxon>
        <taxon>Symbiodinium</taxon>
    </lineage>
</organism>
<sequence length="113" mass="11700">MVRWLLLAALVYAGGRGSVAESYAVSNGKCEAQKGESSGDIAHSPKQRLSPATACRANRGIDLGCAAVIQPYRDGDVHRAGRSQHVAGLYTVVGGLFLFMLLLTAAVVSGAIG</sequence>
<dbReference type="EMBL" id="LSRX01000063">
    <property type="protein sequence ID" value="OLQ11216.1"/>
    <property type="molecule type" value="Genomic_DNA"/>
</dbReference>
<protein>
    <submittedName>
        <fullName evidence="3">Uncharacterized protein</fullName>
    </submittedName>
</protein>
<keyword evidence="4" id="KW-1185">Reference proteome</keyword>
<feature type="chain" id="PRO_5012118861" evidence="2">
    <location>
        <begin position="21"/>
        <end position="113"/>
    </location>
</feature>
<feature type="signal peptide" evidence="2">
    <location>
        <begin position="1"/>
        <end position="20"/>
    </location>
</feature>
<evidence type="ECO:0000313" key="3">
    <source>
        <dbReference type="EMBL" id="OLQ11216.1"/>
    </source>
</evidence>
<evidence type="ECO:0000256" key="1">
    <source>
        <dbReference type="SAM" id="Phobius"/>
    </source>
</evidence>
<dbReference type="Proteomes" id="UP000186817">
    <property type="component" value="Unassembled WGS sequence"/>
</dbReference>
<dbReference type="AlphaFoldDB" id="A0A1Q9EUV3"/>
<proteinExistence type="predicted"/>
<accession>A0A1Q9EUV3</accession>
<keyword evidence="1" id="KW-1133">Transmembrane helix</keyword>
<keyword evidence="2" id="KW-0732">Signal</keyword>
<gene>
    <name evidence="3" type="ORF">AK812_SmicGene4972</name>
</gene>
<name>A0A1Q9EUV3_SYMMI</name>
<keyword evidence="1" id="KW-0812">Transmembrane</keyword>
<keyword evidence="1" id="KW-0472">Membrane</keyword>